<dbReference type="GO" id="GO:0006629">
    <property type="term" value="P:lipid metabolic process"/>
    <property type="evidence" value="ECO:0007669"/>
    <property type="project" value="InterPro"/>
</dbReference>
<dbReference type="Proteomes" id="UP000199155">
    <property type="component" value="Unassembled WGS sequence"/>
</dbReference>
<organism evidence="2 3">
    <name type="scientific">Streptomyces indicus</name>
    <dbReference type="NCBI Taxonomy" id="417292"/>
    <lineage>
        <taxon>Bacteria</taxon>
        <taxon>Bacillati</taxon>
        <taxon>Actinomycetota</taxon>
        <taxon>Actinomycetes</taxon>
        <taxon>Kitasatosporales</taxon>
        <taxon>Streptomycetaceae</taxon>
        <taxon>Streptomyces</taxon>
    </lineage>
</organism>
<name>A0A1G8VX73_9ACTN</name>
<dbReference type="InterPro" id="IPR017946">
    <property type="entry name" value="PLC-like_Pdiesterase_TIM-brl"/>
</dbReference>
<sequence length="220" mass="23657">MASLELAADRGADWVETDVQITKDGVPVLMHDDTVDRTTNGTGRVDELTAAQIAELTVDGGGRVPTLAELLASLKTRTPRLLLEVKGPQTSAAVDKVLELVANAGMSERTMLQSFDENIVRAAATSPWQTKVALLRSTLDADPVATARALDVDAYAAKAGALATRPSAVADLKKAGFEVFTWTVNSESEWQNVASWGVSGVITDRFDQFLQWRSAHCIEM</sequence>
<dbReference type="SUPFAM" id="SSF51695">
    <property type="entry name" value="PLC-like phosphodiesterases"/>
    <property type="match status" value="1"/>
</dbReference>
<gene>
    <name evidence="2" type="ORF">SAMN05421806_102102</name>
</gene>
<dbReference type="AlphaFoldDB" id="A0A1G8VX73"/>
<dbReference type="InterPro" id="IPR030395">
    <property type="entry name" value="GP_PDE_dom"/>
</dbReference>
<dbReference type="OrthoDB" id="3268277at2"/>
<dbReference type="PROSITE" id="PS51704">
    <property type="entry name" value="GP_PDE"/>
    <property type="match status" value="1"/>
</dbReference>
<dbReference type="EMBL" id="FNFF01000002">
    <property type="protein sequence ID" value="SDJ70652.1"/>
    <property type="molecule type" value="Genomic_DNA"/>
</dbReference>
<dbReference type="PANTHER" id="PTHR46211:SF1">
    <property type="entry name" value="GLYCEROPHOSPHODIESTER PHOSPHODIESTERASE, CYTOPLASMIC"/>
    <property type="match status" value="1"/>
</dbReference>
<evidence type="ECO:0000259" key="1">
    <source>
        <dbReference type="PROSITE" id="PS51704"/>
    </source>
</evidence>
<feature type="domain" description="GP-PDE" evidence="1">
    <location>
        <begin position="1"/>
        <end position="213"/>
    </location>
</feature>
<evidence type="ECO:0000313" key="2">
    <source>
        <dbReference type="EMBL" id="SDJ70652.1"/>
    </source>
</evidence>
<dbReference type="Pfam" id="PF03009">
    <property type="entry name" value="GDPD"/>
    <property type="match status" value="1"/>
</dbReference>
<dbReference type="STRING" id="417292.SAMN05421806_102102"/>
<dbReference type="GO" id="GO:0008081">
    <property type="term" value="F:phosphoric diester hydrolase activity"/>
    <property type="evidence" value="ECO:0007669"/>
    <property type="project" value="InterPro"/>
</dbReference>
<dbReference type="PANTHER" id="PTHR46211">
    <property type="entry name" value="GLYCEROPHOSPHORYL DIESTER PHOSPHODIESTERASE"/>
    <property type="match status" value="1"/>
</dbReference>
<protein>
    <submittedName>
        <fullName evidence="2">Glycerophosphoryl diester phosphodiesterase</fullName>
    </submittedName>
</protein>
<reference evidence="2 3" key="1">
    <citation type="submission" date="2016-10" db="EMBL/GenBank/DDBJ databases">
        <authorList>
            <person name="de Groot N.N."/>
        </authorList>
    </citation>
    <scope>NUCLEOTIDE SEQUENCE [LARGE SCALE GENOMIC DNA]</scope>
    <source>
        <strain evidence="2 3">CGMCC 4.5727</strain>
    </source>
</reference>
<accession>A0A1G8VX73</accession>
<proteinExistence type="predicted"/>
<keyword evidence="3" id="KW-1185">Reference proteome</keyword>
<dbReference type="Gene3D" id="3.20.20.190">
    <property type="entry name" value="Phosphatidylinositol (PI) phosphodiesterase"/>
    <property type="match status" value="1"/>
</dbReference>
<evidence type="ECO:0000313" key="3">
    <source>
        <dbReference type="Proteomes" id="UP000199155"/>
    </source>
</evidence>
<dbReference type="CDD" id="cd08556">
    <property type="entry name" value="GDPD"/>
    <property type="match status" value="1"/>
</dbReference>